<dbReference type="SUPFAM" id="SSF50249">
    <property type="entry name" value="Nucleic acid-binding proteins"/>
    <property type="match status" value="1"/>
</dbReference>
<keyword evidence="2" id="KW-1185">Reference proteome</keyword>
<dbReference type="EMBL" id="NRJF01000088">
    <property type="protein sequence ID" value="RIY35458.1"/>
    <property type="molecule type" value="Genomic_DNA"/>
</dbReference>
<accession>A0A3A1YE86</accession>
<dbReference type="Proteomes" id="UP000265964">
    <property type="component" value="Unassembled WGS sequence"/>
</dbReference>
<gene>
    <name evidence="1" type="ORF">CKF59_03610</name>
</gene>
<organism evidence="1 2">
    <name type="scientific">Psittacicella gerlachiana</name>
    <dbReference type="NCBI Taxonomy" id="2028574"/>
    <lineage>
        <taxon>Bacteria</taxon>
        <taxon>Pseudomonadati</taxon>
        <taxon>Pseudomonadota</taxon>
        <taxon>Gammaproteobacteria</taxon>
        <taxon>Pasteurellales</taxon>
        <taxon>Psittacicellaceae</taxon>
        <taxon>Psittacicella</taxon>
    </lineage>
</organism>
<name>A0A3A1YE86_9GAMM</name>
<evidence type="ECO:0000313" key="2">
    <source>
        <dbReference type="Proteomes" id="UP000265964"/>
    </source>
</evidence>
<reference evidence="1 2" key="1">
    <citation type="submission" date="2017-08" db="EMBL/GenBank/DDBJ databases">
        <title>Reclassification of Bisgaard taxon 37 and 44.</title>
        <authorList>
            <person name="Christensen H."/>
        </authorList>
    </citation>
    <scope>NUCLEOTIDE SEQUENCE [LARGE SCALE GENOMIC DNA]</scope>
    <source>
        <strain evidence="1 2">EEAB3T1</strain>
    </source>
</reference>
<protein>
    <submittedName>
        <fullName evidence="1">Uncharacterized protein</fullName>
    </submittedName>
</protein>
<evidence type="ECO:0000313" key="1">
    <source>
        <dbReference type="EMBL" id="RIY35458.1"/>
    </source>
</evidence>
<dbReference type="InterPro" id="IPR012340">
    <property type="entry name" value="NA-bd_OB-fold"/>
</dbReference>
<dbReference type="RefSeq" id="WP_119534618.1">
    <property type="nucleotide sequence ID" value="NZ_NRJF01000088.1"/>
</dbReference>
<comment type="caution">
    <text evidence="1">The sequence shown here is derived from an EMBL/GenBank/DDBJ whole genome shotgun (WGS) entry which is preliminary data.</text>
</comment>
<proteinExistence type="predicted"/>
<dbReference type="OrthoDB" id="5677334at2"/>
<sequence length="595" mass="67319">MKSKNFSGLSEDIGQAWKQHLQGGKERRAKDEVTVGVCLKLEQSLILLSLKIKLAQPLAQDLPAKIQEQLQAHAAYLELLRGVSLQQLIKLDLIDLRARKQLFSLVPQRGQGYKGQITGLEKDQAFLTLQSEVKAQVDNEQYWQATLKLSDSIAPQAKIKSLKEILNLGQKVQVRIKSPAYGDKLAKVSLEQKYLAPNLTEDESLTGEDYFINLWGQDKYNLMYFLSTSELLFSNHEQVSNLLAETSEYQELISNKVTFFTLDRLTLQASGLLTLIKALALNPQALEQPESLSDYQQIYTPKKKSLAKESAYVFAGLSYTDACGLNYDLNLDQSGFHVDINSRYWQERKLSLLVAEQAILAPLKNQANLIAEIEKAKDPTLGLNLLAFAQALKLIKLTKMSGQGQIDLLPLKKKDRSLFAKALEYIIREEGYTKEVLLQSKHPYKDYLTASNLIELQIERKELSLAHSFTTPSINKVTLEQAINQELASNSEALYDELKIHKATQAKVDQIKLGEYLESLSLESAHKENAANYLNQLGEEFLTLYSLTSQTIKQNLTKQALRIVAKETENKGLMQVEFRSKEDLFNFLSATFKWY</sequence>
<dbReference type="AlphaFoldDB" id="A0A3A1YE86"/>